<dbReference type="RefSeq" id="WP_096350570.1">
    <property type="nucleotide sequence ID" value="NZ_AP017313.1"/>
</dbReference>
<dbReference type="KEGG" id="mgot:MgSA37_01348"/>
<dbReference type="PANTHER" id="PTHR47506">
    <property type="entry name" value="TRANSCRIPTIONAL REGULATORY PROTEIN"/>
    <property type="match status" value="1"/>
</dbReference>
<dbReference type="InterPro" id="IPR009057">
    <property type="entry name" value="Homeodomain-like_sf"/>
</dbReference>
<dbReference type="OrthoDB" id="6430772at2"/>
<dbReference type="Pfam" id="PF00440">
    <property type="entry name" value="TetR_N"/>
    <property type="match status" value="1"/>
</dbReference>
<name>A0A110B1U8_9SPHI</name>
<dbReference type="EMBL" id="AP017313">
    <property type="protein sequence ID" value="BAU53181.1"/>
    <property type="molecule type" value="Genomic_DNA"/>
</dbReference>
<gene>
    <name evidence="1" type="primary">yvdT</name>
    <name evidence="1" type="ORF">MgSA37_01348</name>
</gene>
<dbReference type="AlphaFoldDB" id="A0A110B1U8"/>
<dbReference type="GO" id="GO:0003677">
    <property type="term" value="F:DNA binding"/>
    <property type="evidence" value="ECO:0007669"/>
    <property type="project" value="UniProtKB-UniRule"/>
</dbReference>
<proteinExistence type="predicted"/>
<sequence>MPKITQDTRANILLTTLQLFLEKGYKNVSYQDLVKHTGLSKGAIYHYFESKDALLIAVFEFLLEATKEPENEKPHEIVKDQESFMKLFIAGKTKQIDSFKKLMGNKPLKLNRLLFFFEAISENQQLKQILVELSKHELTILEGYFAGLNMHHAIPKGKDIHLLAESLYWMLQGGEMSVFFLQEDDWEDAIIKMYQKTITDFFKII</sequence>
<dbReference type="Gene3D" id="1.10.357.10">
    <property type="entry name" value="Tetracycline Repressor, domain 2"/>
    <property type="match status" value="1"/>
</dbReference>
<organism evidence="1 2">
    <name type="scientific">Mucilaginibacter gotjawali</name>
    <dbReference type="NCBI Taxonomy" id="1550579"/>
    <lineage>
        <taxon>Bacteria</taxon>
        <taxon>Pseudomonadati</taxon>
        <taxon>Bacteroidota</taxon>
        <taxon>Sphingobacteriia</taxon>
        <taxon>Sphingobacteriales</taxon>
        <taxon>Sphingobacteriaceae</taxon>
        <taxon>Mucilaginibacter</taxon>
    </lineage>
</organism>
<keyword evidence="2" id="KW-1185">Reference proteome</keyword>
<dbReference type="Proteomes" id="UP000218263">
    <property type="component" value="Chromosome"/>
</dbReference>
<dbReference type="PANTHER" id="PTHR47506:SF1">
    <property type="entry name" value="HTH-TYPE TRANSCRIPTIONAL REGULATOR YJDC"/>
    <property type="match status" value="1"/>
</dbReference>
<accession>A0A110B1U8</accession>
<reference evidence="1 2" key="1">
    <citation type="submission" date="2015-12" db="EMBL/GenBank/DDBJ databases">
        <title>Genome sequence of Mucilaginibacter gotjawali.</title>
        <authorList>
            <person name="Lee J.S."/>
            <person name="Lee K.C."/>
            <person name="Kim K.K."/>
            <person name="Lee B.W."/>
        </authorList>
    </citation>
    <scope>NUCLEOTIDE SEQUENCE [LARGE SCALE GENOMIC DNA]</scope>
    <source>
        <strain evidence="1 2">SA3-7</strain>
    </source>
</reference>
<dbReference type="InterPro" id="IPR001647">
    <property type="entry name" value="HTH_TetR"/>
</dbReference>
<protein>
    <submittedName>
        <fullName evidence="1">Putative HTH-type transcriptional regulator YvdT</fullName>
    </submittedName>
</protein>
<evidence type="ECO:0000313" key="2">
    <source>
        <dbReference type="Proteomes" id="UP000218263"/>
    </source>
</evidence>
<dbReference type="SUPFAM" id="SSF46689">
    <property type="entry name" value="Homeodomain-like"/>
    <property type="match status" value="1"/>
</dbReference>
<dbReference type="PRINTS" id="PR00455">
    <property type="entry name" value="HTHTETR"/>
</dbReference>
<evidence type="ECO:0000313" key="1">
    <source>
        <dbReference type="EMBL" id="BAU53181.1"/>
    </source>
</evidence>
<dbReference type="PROSITE" id="PS50977">
    <property type="entry name" value="HTH_TETR_2"/>
    <property type="match status" value="1"/>
</dbReference>